<keyword evidence="3" id="KW-1185">Reference proteome</keyword>
<protein>
    <recommendedName>
        <fullName evidence="4">Secreted protein</fullName>
    </recommendedName>
</protein>
<proteinExistence type="predicted"/>
<dbReference type="Proteomes" id="UP001287356">
    <property type="component" value="Unassembled WGS sequence"/>
</dbReference>
<sequence>MAHFMCVCVILIASPPFSSLALDCFFVAWPVCLSVIYSYSLPNSKHLTAVSGRADTYAAKPGRSTYVRSGLLQPGGGSVAGCRPCMSCCY</sequence>
<gene>
    <name evidence="2" type="ORF">B0T24DRAFT_641751</name>
</gene>
<evidence type="ECO:0008006" key="4">
    <source>
        <dbReference type="Google" id="ProtNLM"/>
    </source>
</evidence>
<evidence type="ECO:0000313" key="3">
    <source>
        <dbReference type="Proteomes" id="UP001287356"/>
    </source>
</evidence>
<evidence type="ECO:0000256" key="1">
    <source>
        <dbReference type="SAM" id="SignalP"/>
    </source>
</evidence>
<comment type="caution">
    <text evidence="2">The sequence shown here is derived from an EMBL/GenBank/DDBJ whole genome shotgun (WGS) entry which is preliminary data.</text>
</comment>
<keyword evidence="1" id="KW-0732">Signal</keyword>
<feature type="signal peptide" evidence="1">
    <location>
        <begin position="1"/>
        <end position="21"/>
    </location>
</feature>
<organism evidence="2 3">
    <name type="scientific">Lasiosphaeria ovina</name>
    <dbReference type="NCBI Taxonomy" id="92902"/>
    <lineage>
        <taxon>Eukaryota</taxon>
        <taxon>Fungi</taxon>
        <taxon>Dikarya</taxon>
        <taxon>Ascomycota</taxon>
        <taxon>Pezizomycotina</taxon>
        <taxon>Sordariomycetes</taxon>
        <taxon>Sordariomycetidae</taxon>
        <taxon>Sordariales</taxon>
        <taxon>Lasiosphaeriaceae</taxon>
        <taxon>Lasiosphaeria</taxon>
    </lineage>
</organism>
<evidence type="ECO:0000313" key="2">
    <source>
        <dbReference type="EMBL" id="KAK3361518.1"/>
    </source>
</evidence>
<dbReference type="AlphaFoldDB" id="A0AAE0JTL7"/>
<dbReference type="EMBL" id="JAULSN010000011">
    <property type="protein sequence ID" value="KAK3361518.1"/>
    <property type="molecule type" value="Genomic_DNA"/>
</dbReference>
<name>A0AAE0JTL7_9PEZI</name>
<reference evidence="2" key="1">
    <citation type="journal article" date="2023" name="Mol. Phylogenet. Evol.">
        <title>Genome-scale phylogeny and comparative genomics of the fungal order Sordariales.</title>
        <authorList>
            <person name="Hensen N."/>
            <person name="Bonometti L."/>
            <person name="Westerberg I."/>
            <person name="Brannstrom I.O."/>
            <person name="Guillou S."/>
            <person name="Cros-Aarteil S."/>
            <person name="Calhoun S."/>
            <person name="Haridas S."/>
            <person name="Kuo A."/>
            <person name="Mondo S."/>
            <person name="Pangilinan J."/>
            <person name="Riley R."/>
            <person name="LaButti K."/>
            <person name="Andreopoulos B."/>
            <person name="Lipzen A."/>
            <person name="Chen C."/>
            <person name="Yan M."/>
            <person name="Daum C."/>
            <person name="Ng V."/>
            <person name="Clum A."/>
            <person name="Steindorff A."/>
            <person name="Ohm R.A."/>
            <person name="Martin F."/>
            <person name="Silar P."/>
            <person name="Natvig D.O."/>
            <person name="Lalanne C."/>
            <person name="Gautier V."/>
            <person name="Ament-Velasquez S.L."/>
            <person name="Kruys A."/>
            <person name="Hutchinson M.I."/>
            <person name="Powell A.J."/>
            <person name="Barry K."/>
            <person name="Miller A.N."/>
            <person name="Grigoriev I.V."/>
            <person name="Debuchy R."/>
            <person name="Gladieux P."/>
            <person name="Hiltunen Thoren M."/>
            <person name="Johannesson H."/>
        </authorList>
    </citation>
    <scope>NUCLEOTIDE SEQUENCE</scope>
    <source>
        <strain evidence="2">CBS 958.72</strain>
    </source>
</reference>
<accession>A0AAE0JTL7</accession>
<feature type="chain" id="PRO_5042232237" description="Secreted protein" evidence="1">
    <location>
        <begin position="22"/>
        <end position="90"/>
    </location>
</feature>
<reference evidence="2" key="2">
    <citation type="submission" date="2023-06" db="EMBL/GenBank/DDBJ databases">
        <authorList>
            <consortium name="Lawrence Berkeley National Laboratory"/>
            <person name="Haridas S."/>
            <person name="Hensen N."/>
            <person name="Bonometti L."/>
            <person name="Westerberg I."/>
            <person name="Brannstrom I.O."/>
            <person name="Guillou S."/>
            <person name="Cros-Aarteil S."/>
            <person name="Calhoun S."/>
            <person name="Kuo A."/>
            <person name="Mondo S."/>
            <person name="Pangilinan J."/>
            <person name="Riley R."/>
            <person name="Labutti K."/>
            <person name="Andreopoulos B."/>
            <person name="Lipzen A."/>
            <person name="Chen C."/>
            <person name="Yanf M."/>
            <person name="Daum C."/>
            <person name="Ng V."/>
            <person name="Clum A."/>
            <person name="Steindorff A."/>
            <person name="Ohm R."/>
            <person name="Martin F."/>
            <person name="Silar P."/>
            <person name="Natvig D."/>
            <person name="Lalanne C."/>
            <person name="Gautier V."/>
            <person name="Ament-Velasquez S.L."/>
            <person name="Kruys A."/>
            <person name="Hutchinson M.I."/>
            <person name="Powell A.J."/>
            <person name="Barry K."/>
            <person name="Miller A.N."/>
            <person name="Grigoriev I.V."/>
            <person name="Debuchy R."/>
            <person name="Gladieux P."/>
            <person name="Thoren M.H."/>
            <person name="Johannesson H."/>
        </authorList>
    </citation>
    <scope>NUCLEOTIDE SEQUENCE</scope>
    <source>
        <strain evidence="2">CBS 958.72</strain>
    </source>
</reference>